<evidence type="ECO:0000313" key="2">
    <source>
        <dbReference type="Proteomes" id="UP000642829"/>
    </source>
</evidence>
<sequence>MFCLLSPLLVVSLHGQYSHGYFDSENAFDAPIPGFIGPDGDGAVIYKPDSGSPNGESPDLAYLNPIFLNWADSVESYSPTSTVADDWQFKANAVGSAIGEQQVVVSLGDLLPEEIDNGVNPGEIVLAFNERIYNAPGADFAVFENGYITTDDQGGFGVGGIWAELAYVEVSTDGENFARFPSVSLTEDIVSPYGSIDPTLVFNLAGKHVNADGESWGTPFDLSQLLVDPLVISGAVDLDNIFYIRIIDIPGRGDFLDSLGNPIYDAWYTFGSGGADIDGIGVVSNALSYDEWDAERNLVPGDNDDGDLWPNLVEYAFGYDPELHESEEAVRLEVLEDRLVYCFPREMRTSDCRILVETSLDLDNWETVATLGPLNEISLTESVLGIGSTSRHTQASLGVLRDFRLDFALPETQVFFRLTVEPIE</sequence>
<proteinExistence type="predicted"/>
<protein>
    <submittedName>
        <fullName evidence="1">Uncharacterized protein</fullName>
    </submittedName>
</protein>
<gene>
    <name evidence="1" type="ORF">GCM10007047_04050</name>
</gene>
<reference evidence="1" key="1">
    <citation type="journal article" date="2014" name="Int. J. Syst. Evol. Microbiol.">
        <title>Complete genome sequence of Corynebacterium casei LMG S-19264T (=DSM 44701T), isolated from a smear-ripened cheese.</title>
        <authorList>
            <consortium name="US DOE Joint Genome Institute (JGI-PGF)"/>
            <person name="Walter F."/>
            <person name="Albersmeier A."/>
            <person name="Kalinowski J."/>
            <person name="Ruckert C."/>
        </authorList>
    </citation>
    <scope>NUCLEOTIDE SEQUENCE</scope>
    <source>
        <strain evidence="1">KCTC 12870</strain>
    </source>
</reference>
<dbReference type="Proteomes" id="UP000642829">
    <property type="component" value="Unassembled WGS sequence"/>
</dbReference>
<dbReference type="AlphaFoldDB" id="A0A8J3D9A2"/>
<evidence type="ECO:0000313" key="1">
    <source>
        <dbReference type="EMBL" id="GHB92200.1"/>
    </source>
</evidence>
<keyword evidence="2" id="KW-1185">Reference proteome</keyword>
<organism evidence="1 2">
    <name type="scientific">Cerasicoccus arenae</name>
    <dbReference type="NCBI Taxonomy" id="424488"/>
    <lineage>
        <taxon>Bacteria</taxon>
        <taxon>Pseudomonadati</taxon>
        <taxon>Verrucomicrobiota</taxon>
        <taxon>Opitutia</taxon>
        <taxon>Puniceicoccales</taxon>
        <taxon>Cerasicoccaceae</taxon>
        <taxon>Cerasicoccus</taxon>
    </lineage>
</organism>
<dbReference type="EMBL" id="BMXG01000002">
    <property type="protein sequence ID" value="GHB92200.1"/>
    <property type="molecule type" value="Genomic_DNA"/>
</dbReference>
<comment type="caution">
    <text evidence="1">The sequence shown here is derived from an EMBL/GenBank/DDBJ whole genome shotgun (WGS) entry which is preliminary data.</text>
</comment>
<reference evidence="1" key="2">
    <citation type="submission" date="2020-09" db="EMBL/GenBank/DDBJ databases">
        <authorList>
            <person name="Sun Q."/>
            <person name="Kim S."/>
        </authorList>
    </citation>
    <scope>NUCLEOTIDE SEQUENCE</scope>
    <source>
        <strain evidence="1">KCTC 12870</strain>
    </source>
</reference>
<name>A0A8J3D9A2_9BACT</name>
<accession>A0A8J3D9A2</accession>